<dbReference type="SUPFAM" id="SSF47781">
    <property type="entry name" value="RuvA domain 2-like"/>
    <property type="match status" value="1"/>
</dbReference>
<dbReference type="Pfam" id="PF12836">
    <property type="entry name" value="HHH_3"/>
    <property type="match status" value="1"/>
</dbReference>
<evidence type="ECO:0000313" key="1">
    <source>
        <dbReference type="EMBL" id="WTU44530.1"/>
    </source>
</evidence>
<dbReference type="Gene3D" id="1.10.150.280">
    <property type="entry name" value="AF1531-like domain"/>
    <property type="match status" value="1"/>
</dbReference>
<accession>A0AAU2H825</accession>
<protein>
    <submittedName>
        <fullName evidence="1">Helix-hairpin-helix domain-containing protein</fullName>
    </submittedName>
</protein>
<reference evidence="1" key="1">
    <citation type="submission" date="2022-10" db="EMBL/GenBank/DDBJ databases">
        <title>The complete genomes of actinobacterial strains from the NBC collection.</title>
        <authorList>
            <person name="Joergensen T.S."/>
            <person name="Alvarez Arevalo M."/>
            <person name="Sterndorff E.B."/>
            <person name="Faurdal D."/>
            <person name="Vuksanovic O."/>
            <person name="Mourched A.-S."/>
            <person name="Charusanti P."/>
            <person name="Shaw S."/>
            <person name="Blin K."/>
            <person name="Weber T."/>
        </authorList>
    </citation>
    <scope>NUCLEOTIDE SEQUENCE</scope>
    <source>
        <strain evidence="1">NBC_00060</strain>
    </source>
</reference>
<organism evidence="1">
    <name type="scientific">Streptomyces sp. NBC_00060</name>
    <dbReference type="NCBI Taxonomy" id="2975636"/>
    <lineage>
        <taxon>Bacteria</taxon>
        <taxon>Bacillati</taxon>
        <taxon>Actinomycetota</taxon>
        <taxon>Actinomycetes</taxon>
        <taxon>Kitasatosporales</taxon>
        <taxon>Streptomycetaceae</taxon>
        <taxon>Streptomyces</taxon>
    </lineage>
</organism>
<dbReference type="PANTHER" id="PTHR21180">
    <property type="entry name" value="ENDONUCLEASE/EXONUCLEASE/PHOSPHATASE FAMILY DOMAIN-CONTAINING PROTEIN 1"/>
    <property type="match status" value="1"/>
</dbReference>
<dbReference type="InterPro" id="IPR051675">
    <property type="entry name" value="Endo/Exo/Phosphatase_dom_1"/>
</dbReference>
<dbReference type="InterPro" id="IPR010994">
    <property type="entry name" value="RuvA_2-like"/>
</dbReference>
<dbReference type="GO" id="GO:0015628">
    <property type="term" value="P:protein secretion by the type II secretion system"/>
    <property type="evidence" value="ECO:0007669"/>
    <property type="project" value="TreeGrafter"/>
</dbReference>
<name>A0AAU2H825_9ACTN</name>
<proteinExistence type="predicted"/>
<dbReference type="GO" id="GO:0015627">
    <property type="term" value="C:type II protein secretion system complex"/>
    <property type="evidence" value="ECO:0007669"/>
    <property type="project" value="TreeGrafter"/>
</dbReference>
<dbReference type="EMBL" id="CP108253">
    <property type="protein sequence ID" value="WTU44530.1"/>
    <property type="molecule type" value="Genomic_DNA"/>
</dbReference>
<gene>
    <name evidence="1" type="ORF">OHV25_35560</name>
</gene>
<dbReference type="PANTHER" id="PTHR21180:SF32">
    <property type="entry name" value="ENDONUCLEASE_EXONUCLEASE_PHOSPHATASE FAMILY DOMAIN-CONTAINING PROTEIN 1"/>
    <property type="match status" value="1"/>
</dbReference>
<sequence length="1632" mass="174672">MAELVDLNTATAKDLAALPGVEPALAESIIAYREAHGFFEAVEELMRVPGMSPSSFARLEQLVTVKTSSGPAPGSAPPPEPLDVQLVQAGGGGDFTGYSVVVVGVRRTGDEGSEGVASVPFAASGSTGADGLAALSIPARQSIVGDVTLRASAPDGELLVSTTQPGPGLPRTVALTVTTREPGTTQANTDPTAGMPTRLRGRVIDSAGRRQAAGVQVVLWGAEAAQPQPVDFRALIVATTDAQGHFSGPYPVGYFTSAHATVGLADGPADVPVHLLAPTVETEAGPEERGIFPETAVLVVDVPEPAAEEDCACHDTDSAPRSPDATDLARADGTFSTDAGVGRCVDFTKPDRTLEEYSFSYLVRTTEPEIKGLSLDEPPKVPVRLLTPYLVAELAQSRAEFRNAPGAEAAADVSARRAVDKGADASDRTGDGEAVDEPTLPAAGYIDAAVLKSLARDPDVSTLKAVYAAAQQTRHGDLLRYLGEVEAKPPGRQQLTGAHPVDWDDDPTVYQASTIAHGHILRFKQEWVADGYSMGNLLYSLPLAPGQKKQIAVLDWERRETTARAESGESRDSLEANLTRDRDITEIVTGTLAESTRGGSRSSSGSIAAGGGVAAISGAVGGLLGVGGGYASAQSTAWQDSSRSTAANALNQLRDRTVQAASSVRTQRTSVVHTVAQGERVVATTESVANYNHCHALTIQYFEVLRHLLVRERLVDVQECLLVPLLMSWFTDAKALRWRNTLADAVPPALRAGFDALERIDAHYAGSDLPVGRYADENLESVEGELNLTFQLARPRDTDDDFDPAQWNPLLGLFGFTPKDFYDQYLRDQNFKDRVFLEQLGPKIAATVVQHLRVHAVKNDESTVDLAIDPTLVSRFANDRSLFVSLRMAASLPPVHRADIKAVVISSKLALPGLPFVIDLLPYGSRVIIDSGELRYRTGHLSSRLFSSASIRNDLTGYDEVRIETPLNRQELRNPREEDKELARNLLDHLNENIEGYHHLLWARMSDARRFMLLDGFVAPNAGGRSVASVVENELIGIVGNSLVLPVARGFHLDPTYRQDTEHPVDLLGHYQPNTPMEPSRIAVPTSGVYAEAAMGACNSCEQIDETRFWRWEESPIPDSPPQILPTSTDTRRAAPADVTPTPFQQPIIAMQNAPAAPDPTGLGAALTLLGQSGSFRDMAGLEGTQKNAAAALQEAFTTATAFGTKAADLALQGKMSKDIDKAIKTIETAKSKGLIDDAKASELTSTAIRGMVGAGATNPESATSAKEVKELTETAGANNAAVRVTQPTGEKVDIDARPVMPASSPAREPLVKITLPKGKQSLDPLGTLPPLEVQLTIPDLSKIRADRAVLELDDGTPTLVAEEVLPPSFLTAGTHVWRWNGRDKAGVFDPEVFRRPLRLTVRFEGAGLVSVEKAVHLKTARRSWVAAKVNSATKQIALDVYVANSPAGGITPSEFHRLAPLVLSGLGKYWSRSVTPGSDTFVVTATARQSLADGVALNLIVETDSEYRRSHNSGIIDARIYYNEGFYGGPGTAADEDFEHTAAHEFGHTVLEAAGGRDLSWSHKGTVYGSPLDLWDFQKPSPNATVYPTSGEIDLMKYYKGSEPSDLYARTHAAQEDVLRLIALADIQISL</sequence>